<reference evidence="2" key="1">
    <citation type="journal article" date="2023" name="bioRxiv">
        <title>Complete genome of the Medicago anthracnose fungus, Colletotrichum destructivum, reveals a mini-chromosome-like region within a core chromosome.</title>
        <authorList>
            <person name="Lapalu N."/>
            <person name="Simon A."/>
            <person name="Lu A."/>
            <person name="Plaumann P.-L."/>
            <person name="Amselem J."/>
            <person name="Pigne S."/>
            <person name="Auger A."/>
            <person name="Koch C."/>
            <person name="Dallery J.-F."/>
            <person name="O'Connell R.J."/>
        </authorList>
    </citation>
    <scope>NUCLEOTIDE SEQUENCE [LARGE SCALE GENOMIC DNA]</scope>
    <source>
        <strain evidence="2">CBS 520.97</strain>
    </source>
</reference>
<proteinExistence type="predicted"/>
<keyword evidence="2" id="KW-1185">Reference proteome</keyword>
<evidence type="ECO:0000313" key="2">
    <source>
        <dbReference type="Proteomes" id="UP001322277"/>
    </source>
</evidence>
<dbReference type="RefSeq" id="XP_062774720.1">
    <property type="nucleotide sequence ID" value="XM_062918669.1"/>
</dbReference>
<dbReference type="EMBL" id="CP137306">
    <property type="protein sequence ID" value="WQF77496.1"/>
    <property type="molecule type" value="Genomic_DNA"/>
</dbReference>
<dbReference type="AlphaFoldDB" id="A0AAX4I292"/>
<accession>A0AAX4I292</accession>
<protein>
    <submittedName>
        <fullName evidence="1">Uncharacterized protein</fullName>
    </submittedName>
</protein>
<evidence type="ECO:0000313" key="1">
    <source>
        <dbReference type="EMBL" id="WQF77496.1"/>
    </source>
</evidence>
<dbReference type="Proteomes" id="UP001322277">
    <property type="component" value="Chromosome 2"/>
</dbReference>
<gene>
    <name evidence="1" type="ORF">CDEST_02510</name>
</gene>
<sequence>MSGNKGQRAYELSAKGTISCHLDRIQVQAISWNIGLATHTDVVLYCTFLSPRWLSCYGYAPTLSVPSAHRRAATGVWKGSTVTGKSRLVRDGQYLLLAGRPDTRQIT</sequence>
<dbReference type="KEGG" id="cdet:87939013"/>
<name>A0AAX4I292_9PEZI</name>
<dbReference type="GeneID" id="87939013"/>
<organism evidence="1 2">
    <name type="scientific">Colletotrichum destructivum</name>
    <dbReference type="NCBI Taxonomy" id="34406"/>
    <lineage>
        <taxon>Eukaryota</taxon>
        <taxon>Fungi</taxon>
        <taxon>Dikarya</taxon>
        <taxon>Ascomycota</taxon>
        <taxon>Pezizomycotina</taxon>
        <taxon>Sordariomycetes</taxon>
        <taxon>Hypocreomycetidae</taxon>
        <taxon>Glomerellales</taxon>
        <taxon>Glomerellaceae</taxon>
        <taxon>Colletotrichum</taxon>
        <taxon>Colletotrichum destructivum species complex</taxon>
    </lineage>
</organism>